<evidence type="ECO:0000313" key="1">
    <source>
        <dbReference type="EMBL" id="ETW20153.1"/>
    </source>
</evidence>
<dbReference type="Proteomes" id="UP000030690">
    <property type="component" value="Unassembled WGS sequence"/>
</dbReference>
<name>A0A024VAV8_PLAFA</name>
<organism evidence="1 2">
    <name type="scientific">Plasmodium falciparum Vietnam Oak-Knoll</name>
    <name type="common">FVO</name>
    <dbReference type="NCBI Taxonomy" id="1036723"/>
    <lineage>
        <taxon>Eukaryota</taxon>
        <taxon>Sar</taxon>
        <taxon>Alveolata</taxon>
        <taxon>Apicomplexa</taxon>
        <taxon>Aconoidasida</taxon>
        <taxon>Haemosporida</taxon>
        <taxon>Plasmodiidae</taxon>
        <taxon>Plasmodium</taxon>
        <taxon>Plasmodium (Laverania)</taxon>
    </lineage>
</organism>
<gene>
    <name evidence="1" type="ORF">PFFVO_01055</name>
</gene>
<accession>A0A024VAV8</accession>
<evidence type="ECO:0000313" key="2">
    <source>
        <dbReference type="Proteomes" id="UP000030690"/>
    </source>
</evidence>
<proteinExistence type="predicted"/>
<protein>
    <submittedName>
        <fullName evidence="1">Uncharacterized protein</fullName>
    </submittedName>
</protein>
<dbReference type="EMBL" id="KI925025">
    <property type="protein sequence ID" value="ETW20153.1"/>
    <property type="molecule type" value="Genomic_DNA"/>
</dbReference>
<reference evidence="1 2" key="2">
    <citation type="submission" date="2013-02" db="EMBL/GenBank/DDBJ databases">
        <title>The Genome Sequence of Plasmodium falciparum Vietnam Oak-Knoll (FVO).</title>
        <authorList>
            <consortium name="The Broad Institute Genome Sequencing Platform"/>
            <consortium name="The Broad Institute Genome Sequencing Center for Infectious Disease"/>
            <person name="Neafsey D."/>
            <person name="Cheeseman I."/>
            <person name="Volkman S."/>
            <person name="Adams J."/>
            <person name="Walker B."/>
            <person name="Young S.K."/>
            <person name="Zeng Q."/>
            <person name="Gargeya S."/>
            <person name="Fitzgerald M."/>
            <person name="Haas B."/>
            <person name="Abouelleil A."/>
            <person name="Alvarado L."/>
            <person name="Arachchi H.M."/>
            <person name="Berlin A.M."/>
            <person name="Chapman S.B."/>
            <person name="Dewar J."/>
            <person name="Goldberg J."/>
            <person name="Griggs A."/>
            <person name="Gujja S."/>
            <person name="Hansen M."/>
            <person name="Howarth C."/>
            <person name="Imamovic A."/>
            <person name="Larimer J."/>
            <person name="McCowan C."/>
            <person name="Murphy C."/>
            <person name="Neiman D."/>
            <person name="Pearson M."/>
            <person name="Priest M."/>
            <person name="Roberts A."/>
            <person name="Saif S."/>
            <person name="Shea T."/>
            <person name="Sisk P."/>
            <person name="Sykes S."/>
            <person name="Wortman J."/>
            <person name="Nusbaum C."/>
            <person name="Birren B."/>
        </authorList>
    </citation>
    <scope>NUCLEOTIDE SEQUENCE [LARGE SCALE GENOMIC DNA]</scope>
    <source>
        <strain evidence="2">Vietnam Oak-Knoll (FVO)</strain>
    </source>
</reference>
<reference evidence="1 2" key="1">
    <citation type="submission" date="2013-02" db="EMBL/GenBank/DDBJ databases">
        <title>The Genome Annotation of Plasmodium falciparum Vietnam Oak-Knoll (FVO).</title>
        <authorList>
            <consortium name="The Broad Institute Genome Sequencing Platform"/>
            <consortium name="The Broad Institute Genome Sequencing Center for Infectious Disease"/>
            <person name="Neafsey D."/>
            <person name="Hoffman S."/>
            <person name="Volkman S."/>
            <person name="Rosenthal P."/>
            <person name="Walker B."/>
            <person name="Young S.K."/>
            <person name="Zeng Q."/>
            <person name="Gargeya S."/>
            <person name="Fitzgerald M."/>
            <person name="Haas B."/>
            <person name="Abouelleil A."/>
            <person name="Allen A.W."/>
            <person name="Alvarado L."/>
            <person name="Arachchi H.M."/>
            <person name="Berlin A.M."/>
            <person name="Chapman S.B."/>
            <person name="Gainer-Dewar J."/>
            <person name="Goldberg J."/>
            <person name="Griggs A."/>
            <person name="Gujja S."/>
            <person name="Hansen M."/>
            <person name="Howarth C."/>
            <person name="Imamovic A."/>
            <person name="Ireland A."/>
            <person name="Larimer J."/>
            <person name="McCowan C."/>
            <person name="Murphy C."/>
            <person name="Pearson M."/>
            <person name="Poon T.W."/>
            <person name="Priest M."/>
            <person name="Roberts A."/>
            <person name="Saif S."/>
            <person name="Shea T."/>
            <person name="Sisk P."/>
            <person name="Sykes S."/>
            <person name="Wortman J."/>
            <person name="Nusbaum C."/>
            <person name="Birren B."/>
        </authorList>
    </citation>
    <scope>NUCLEOTIDE SEQUENCE [LARGE SCALE GENOMIC DNA]</scope>
    <source>
        <strain evidence="2">Vietnam Oak-Knoll (FVO)</strain>
    </source>
</reference>
<dbReference type="AlphaFoldDB" id="A0A024VAV8"/>
<sequence length="68" mass="8119">MVKKKKRKEKKGKVQDYIIDIGGNNIIYNNISTYFFLILYVKGKLRYNNIMTKHKNISYIKLYDGKNV</sequence>